<evidence type="ECO:0000313" key="2">
    <source>
        <dbReference type="Proteomes" id="UP001417504"/>
    </source>
</evidence>
<protein>
    <submittedName>
        <fullName evidence="1">Uncharacterized protein</fullName>
    </submittedName>
</protein>
<organism evidence="1 2">
    <name type="scientific">Stephania japonica</name>
    <dbReference type="NCBI Taxonomy" id="461633"/>
    <lineage>
        <taxon>Eukaryota</taxon>
        <taxon>Viridiplantae</taxon>
        <taxon>Streptophyta</taxon>
        <taxon>Embryophyta</taxon>
        <taxon>Tracheophyta</taxon>
        <taxon>Spermatophyta</taxon>
        <taxon>Magnoliopsida</taxon>
        <taxon>Ranunculales</taxon>
        <taxon>Menispermaceae</taxon>
        <taxon>Menispermoideae</taxon>
        <taxon>Cissampelideae</taxon>
        <taxon>Stephania</taxon>
    </lineage>
</organism>
<dbReference type="Proteomes" id="UP001417504">
    <property type="component" value="Unassembled WGS sequence"/>
</dbReference>
<proteinExistence type="predicted"/>
<dbReference type="AlphaFoldDB" id="A0AAP0JAD1"/>
<evidence type="ECO:0000313" key="1">
    <source>
        <dbReference type="EMBL" id="KAK9130461.1"/>
    </source>
</evidence>
<keyword evidence="2" id="KW-1185">Reference proteome</keyword>
<sequence length="229" mass="25016">MDSSWDGVRGKETGIPCVAGYGAGHGAGQRGFSVGRGHRARRWGRAAGISRGAGHGERCRAGQRGFLVGQETGRFYGENHGAKACPAPPWRGQKCGEFPPRLCVGRGISAPLATLDVYHETADGLELLRENRSVFFLVIDHPSVSMPKKGKEALRAAIQDIDESDRQLSKLFYGATTSSTSSARNLMDLAEAVGFEELQWRIKSITDGKIWFPYGVQQLHYSNIVIWVL</sequence>
<reference evidence="1 2" key="1">
    <citation type="submission" date="2024-01" db="EMBL/GenBank/DDBJ databases">
        <title>Genome assemblies of Stephania.</title>
        <authorList>
            <person name="Yang L."/>
        </authorList>
    </citation>
    <scope>NUCLEOTIDE SEQUENCE [LARGE SCALE GENOMIC DNA]</scope>
    <source>
        <strain evidence="1">QJT</strain>
        <tissue evidence="1">Leaf</tissue>
    </source>
</reference>
<name>A0AAP0JAD1_9MAGN</name>
<gene>
    <name evidence="1" type="ORF">Sjap_010948</name>
</gene>
<accession>A0AAP0JAD1</accession>
<comment type="caution">
    <text evidence="1">The sequence shown here is derived from an EMBL/GenBank/DDBJ whole genome shotgun (WGS) entry which is preliminary data.</text>
</comment>
<dbReference type="EMBL" id="JBBNAE010000004">
    <property type="protein sequence ID" value="KAK9130461.1"/>
    <property type="molecule type" value="Genomic_DNA"/>
</dbReference>